<keyword evidence="1" id="KW-0812">Transmembrane</keyword>
<evidence type="ECO:0000313" key="3">
    <source>
        <dbReference type="Proteomes" id="UP000184248"/>
    </source>
</evidence>
<evidence type="ECO:0000256" key="1">
    <source>
        <dbReference type="SAM" id="Phobius"/>
    </source>
</evidence>
<organism evidence="2 3">
    <name type="scientific">Halomonas caseinilytica</name>
    <dbReference type="NCBI Taxonomy" id="438744"/>
    <lineage>
        <taxon>Bacteria</taxon>
        <taxon>Pseudomonadati</taxon>
        <taxon>Pseudomonadota</taxon>
        <taxon>Gammaproteobacteria</taxon>
        <taxon>Oceanospirillales</taxon>
        <taxon>Halomonadaceae</taxon>
        <taxon>Halomonas</taxon>
    </lineage>
</organism>
<dbReference type="AlphaFoldDB" id="A0A1M6T8H4"/>
<keyword evidence="3" id="KW-1185">Reference proteome</keyword>
<keyword evidence="1" id="KW-0472">Membrane</keyword>
<dbReference type="Proteomes" id="UP000184248">
    <property type="component" value="Unassembled WGS sequence"/>
</dbReference>
<proteinExistence type="predicted"/>
<evidence type="ECO:0000313" key="2">
    <source>
        <dbReference type="EMBL" id="SHK53250.1"/>
    </source>
</evidence>
<dbReference type="EMBL" id="FRAL01000003">
    <property type="protein sequence ID" value="SHK53250.1"/>
    <property type="molecule type" value="Genomic_DNA"/>
</dbReference>
<feature type="transmembrane region" description="Helical" evidence="1">
    <location>
        <begin position="12"/>
        <end position="30"/>
    </location>
</feature>
<feature type="transmembrane region" description="Helical" evidence="1">
    <location>
        <begin position="80"/>
        <end position="111"/>
    </location>
</feature>
<dbReference type="RefSeq" id="WP_064699314.1">
    <property type="nucleotide sequence ID" value="NZ_BDEO01000006.1"/>
</dbReference>
<accession>A0A1M6T8H4</accession>
<keyword evidence="1" id="KW-1133">Transmembrane helix</keyword>
<name>A0A1M6T8H4_9GAMM</name>
<sequence length="123" mass="13316">MSEVTSQPRGEGKGLLFALSLIVPLWAYPLTGGAGNLAAFLAWGAGLAWLLLTMIALVGVTHMKSPSRKPPAAFQWVLRWSWYAGIAWVVYHGAFALAALHTAVAIFLWILAKAQKAVREAEE</sequence>
<gene>
    <name evidence="2" type="ORF">SAMN05192556_103250</name>
</gene>
<reference evidence="3" key="1">
    <citation type="submission" date="2016-11" db="EMBL/GenBank/DDBJ databases">
        <authorList>
            <person name="Varghese N."/>
            <person name="Submissions S."/>
        </authorList>
    </citation>
    <scope>NUCLEOTIDE SEQUENCE [LARGE SCALE GENOMIC DNA]</scope>
    <source>
        <strain evidence="3">ALO Sharm</strain>
    </source>
</reference>
<feature type="transmembrane region" description="Helical" evidence="1">
    <location>
        <begin position="37"/>
        <end position="60"/>
    </location>
</feature>
<protein>
    <submittedName>
        <fullName evidence="2">Uncharacterized protein</fullName>
    </submittedName>
</protein>